<sequence>MQSSVFGIGKELVSAQIKDNNAYYIASKLNEIGVENKFIVFLDDDLDDIAQTLNYFMNKTPLIITTGGLGPTFDDLTLQAVALATGEELILNQKCLSEIEFFYEKLYNEGKIADKNLNVNRQKMAYVPKNAILLKNSVGAACGVYLRKNDCHIFCLPGVPNEMQTMFEDKVEPTLKSIIEPIFTQSQTIECSINDESLLAFISSETTQKTHVYAKTLPTSFSSHTMYVRFTAKAPTKEEAKYKLAEAITFFKDRLSRF</sequence>
<evidence type="ECO:0000259" key="1">
    <source>
        <dbReference type="SMART" id="SM00852"/>
    </source>
</evidence>
<dbReference type="InterPro" id="IPR036425">
    <property type="entry name" value="MoaB/Mog-like_dom_sf"/>
</dbReference>
<proteinExistence type="predicted"/>
<dbReference type="CDD" id="cd00885">
    <property type="entry name" value="cinA"/>
    <property type="match status" value="1"/>
</dbReference>
<dbReference type="Proteomes" id="UP000886400">
    <property type="component" value="Unassembled WGS sequence"/>
</dbReference>
<gene>
    <name evidence="2" type="ORF">ENM99_04250</name>
</gene>
<dbReference type="AlphaFoldDB" id="A0A7C6EAR6"/>
<dbReference type="PANTHER" id="PTHR13939">
    <property type="entry name" value="NICOTINAMIDE-NUCLEOTIDE AMIDOHYDROLASE PNCC"/>
    <property type="match status" value="1"/>
</dbReference>
<dbReference type="SUPFAM" id="SSF53218">
    <property type="entry name" value="Molybdenum cofactor biosynthesis proteins"/>
    <property type="match status" value="1"/>
</dbReference>
<dbReference type="Pfam" id="PF00994">
    <property type="entry name" value="MoCF_biosynth"/>
    <property type="match status" value="1"/>
</dbReference>
<feature type="domain" description="MoaB/Mog" evidence="1">
    <location>
        <begin position="4"/>
        <end position="177"/>
    </location>
</feature>
<dbReference type="SMART" id="SM00852">
    <property type="entry name" value="MoCF_biosynth"/>
    <property type="match status" value="1"/>
</dbReference>
<reference evidence="2" key="1">
    <citation type="journal article" date="2020" name="mSystems">
        <title>Genome- and Community-Level Interaction Insights into Carbon Utilization and Element Cycling Functions of Hydrothermarchaeota in Hydrothermal Sediment.</title>
        <authorList>
            <person name="Zhou Z."/>
            <person name="Liu Y."/>
            <person name="Xu W."/>
            <person name="Pan J."/>
            <person name="Luo Z.H."/>
            <person name="Li M."/>
        </authorList>
    </citation>
    <scope>NUCLEOTIDE SEQUENCE [LARGE SCALE GENOMIC DNA]</scope>
    <source>
        <strain evidence="2">SpSt-1135</strain>
    </source>
</reference>
<comment type="caution">
    <text evidence="2">The sequence shown here is derived from an EMBL/GenBank/DDBJ whole genome shotgun (WGS) entry which is preliminary data.</text>
</comment>
<dbReference type="Gene3D" id="3.40.980.10">
    <property type="entry name" value="MoaB/Mog-like domain"/>
    <property type="match status" value="1"/>
</dbReference>
<dbReference type="InterPro" id="IPR050101">
    <property type="entry name" value="CinA"/>
</dbReference>
<dbReference type="EMBL" id="DRZX01000211">
    <property type="protein sequence ID" value="HHS49052.1"/>
    <property type="molecule type" value="Genomic_DNA"/>
</dbReference>
<evidence type="ECO:0000313" key="2">
    <source>
        <dbReference type="EMBL" id="HHS49052.1"/>
    </source>
</evidence>
<dbReference type="PANTHER" id="PTHR13939:SF0">
    <property type="entry name" value="NMN AMIDOHYDROLASE-LIKE PROTEIN YFAY"/>
    <property type="match status" value="1"/>
</dbReference>
<organism evidence="2">
    <name type="scientific">Desulfurella acetivorans</name>
    <dbReference type="NCBI Taxonomy" id="33002"/>
    <lineage>
        <taxon>Bacteria</taxon>
        <taxon>Pseudomonadati</taxon>
        <taxon>Campylobacterota</taxon>
        <taxon>Desulfurellia</taxon>
        <taxon>Desulfurellales</taxon>
        <taxon>Desulfurellaceae</taxon>
        <taxon>Desulfurella</taxon>
    </lineage>
</organism>
<accession>A0A7C6EAR6</accession>
<protein>
    <submittedName>
        <fullName evidence="2">Competence/damage-inducible protein A</fullName>
    </submittedName>
</protein>
<dbReference type="InterPro" id="IPR001453">
    <property type="entry name" value="MoaB/Mog_dom"/>
</dbReference>
<name>A0A7C6EAR6_DESAE</name>